<protein>
    <submittedName>
        <fullName evidence="2">Uncharacterized protein</fullName>
    </submittedName>
</protein>
<proteinExistence type="predicted"/>
<gene>
    <name evidence="2" type="ORF">ST47_g2819</name>
</gene>
<keyword evidence="3" id="KW-1185">Reference proteome</keyword>
<reference evidence="2 3" key="1">
    <citation type="journal article" date="2016" name="Sci. Rep.">
        <title>Draft genome sequencing and secretome analysis of fungal phytopathogen Ascochyta rabiei provides insight into the necrotrophic effector repertoire.</title>
        <authorList>
            <person name="Verma S."/>
            <person name="Gazara R.K."/>
            <person name="Nizam S."/>
            <person name="Parween S."/>
            <person name="Chattopadhyay D."/>
            <person name="Verma P.K."/>
        </authorList>
    </citation>
    <scope>NUCLEOTIDE SEQUENCE [LARGE SCALE GENOMIC DNA]</scope>
    <source>
        <strain evidence="2 3">ArDII</strain>
    </source>
</reference>
<evidence type="ECO:0000313" key="2">
    <source>
        <dbReference type="EMBL" id="KZM26065.1"/>
    </source>
</evidence>
<evidence type="ECO:0000256" key="1">
    <source>
        <dbReference type="SAM" id="MobiDB-lite"/>
    </source>
</evidence>
<comment type="caution">
    <text evidence="2">The sequence shown here is derived from an EMBL/GenBank/DDBJ whole genome shotgun (WGS) entry which is preliminary data.</text>
</comment>
<dbReference type="Proteomes" id="UP000076837">
    <property type="component" value="Unassembled WGS sequence"/>
</dbReference>
<feature type="compositionally biased region" description="Polar residues" evidence="1">
    <location>
        <begin position="52"/>
        <end position="62"/>
    </location>
</feature>
<sequence>MCHSKPTRSYCMTPSAARSSGAALGSFARLQPLASNHTVPLRHSLKIEQHQISRNPPTATTKPSKETALGMPFLKASKDSEPTP</sequence>
<organism evidence="2 3">
    <name type="scientific">Didymella rabiei</name>
    <name type="common">Chickpea ascochyta blight fungus</name>
    <name type="synonym">Mycosphaerella rabiei</name>
    <dbReference type="NCBI Taxonomy" id="5454"/>
    <lineage>
        <taxon>Eukaryota</taxon>
        <taxon>Fungi</taxon>
        <taxon>Dikarya</taxon>
        <taxon>Ascomycota</taxon>
        <taxon>Pezizomycotina</taxon>
        <taxon>Dothideomycetes</taxon>
        <taxon>Pleosporomycetidae</taxon>
        <taxon>Pleosporales</taxon>
        <taxon>Pleosporineae</taxon>
        <taxon>Didymellaceae</taxon>
        <taxon>Ascochyta</taxon>
    </lineage>
</organism>
<dbReference type="AlphaFoldDB" id="A0A163J0K0"/>
<dbReference type="EMBL" id="JYNV01000116">
    <property type="protein sequence ID" value="KZM26065.1"/>
    <property type="molecule type" value="Genomic_DNA"/>
</dbReference>
<evidence type="ECO:0000313" key="3">
    <source>
        <dbReference type="Proteomes" id="UP000076837"/>
    </source>
</evidence>
<name>A0A163J0K0_DIDRA</name>
<feature type="region of interest" description="Disordered" evidence="1">
    <location>
        <begin position="51"/>
        <end position="84"/>
    </location>
</feature>
<accession>A0A163J0K0</accession>